<dbReference type="InterPro" id="IPR042100">
    <property type="entry name" value="Bug_dom1"/>
</dbReference>
<dbReference type="Gene3D" id="3.40.190.150">
    <property type="entry name" value="Bordetella uptake gene, domain 1"/>
    <property type="match status" value="1"/>
</dbReference>
<name>A0A1L7ALX2_9PROT</name>
<dbReference type="PANTHER" id="PTHR42928">
    <property type="entry name" value="TRICARBOXYLATE-BINDING PROTEIN"/>
    <property type="match status" value="1"/>
</dbReference>
<sequence>MTMQRRSLLRALPALAMATCGPGFAFAEAAWPTRPIRLIVPFPPGGAIDAMARLLAPTLVGTLGQPVVVENRAGGGGTIGTAAAAQSTDAHTLLMVSMAYAVNPALSPHLPYDGLRDFAAVAPVAVVPNLLVVPRDSPWESPADVIAAARRAPGVLTYASAGSGTSIHLAGALFAALSRTELTHVPYKGSGPALSDLVTGRVDMMFDSLTSAAPQLASGRLRALAVTTGRRIAAQPDLPTLAEAGVAGYALDPWFAMLAPAGLPLEGRRRMEAAVTGALRDPAMRDRLAGIGAEPMDGDAESLDRLLRQETARWKDLVRELSIQPD</sequence>
<dbReference type="PIRSF" id="PIRSF017082">
    <property type="entry name" value="YflP"/>
    <property type="match status" value="1"/>
</dbReference>
<dbReference type="InterPro" id="IPR006311">
    <property type="entry name" value="TAT_signal"/>
</dbReference>
<comment type="similarity">
    <text evidence="1">Belongs to the UPF0065 (bug) family.</text>
</comment>
<keyword evidence="2" id="KW-0732">Signal</keyword>
<accession>A0A1L7ALX2</accession>
<feature type="chain" id="PRO_5012318137" evidence="2">
    <location>
        <begin position="26"/>
        <end position="326"/>
    </location>
</feature>
<dbReference type="SUPFAM" id="SSF53850">
    <property type="entry name" value="Periplasmic binding protein-like II"/>
    <property type="match status" value="1"/>
</dbReference>
<reference evidence="3 4" key="1">
    <citation type="submission" date="2016-05" db="EMBL/GenBank/DDBJ databases">
        <title>Complete Genome and Methylome Analysis of Psychrotrophic Bacterial Isolates from Antarctic Lake Untersee.</title>
        <authorList>
            <person name="Fomenkov A."/>
            <person name="Akimov V.N."/>
            <person name="Vasilyeva L.V."/>
            <person name="Andersen D."/>
            <person name="Vincze T."/>
            <person name="Roberts R.J."/>
        </authorList>
    </citation>
    <scope>NUCLEOTIDE SEQUENCE [LARGE SCALE GENOMIC DNA]</scope>
    <source>
        <strain evidence="3 4">U14-5</strain>
    </source>
</reference>
<evidence type="ECO:0000313" key="4">
    <source>
        <dbReference type="Proteomes" id="UP000185494"/>
    </source>
</evidence>
<feature type="signal peptide" evidence="2">
    <location>
        <begin position="1"/>
        <end position="25"/>
    </location>
</feature>
<dbReference type="STRING" id="257708.RGI145_20830"/>
<proteinExistence type="inferred from homology"/>
<dbReference type="EMBL" id="CP015584">
    <property type="protein sequence ID" value="APT59765.1"/>
    <property type="molecule type" value="Genomic_DNA"/>
</dbReference>
<dbReference type="AlphaFoldDB" id="A0A1L7ALX2"/>
<dbReference type="KEGG" id="rgi:RGI145_20830"/>
<dbReference type="Pfam" id="PF03401">
    <property type="entry name" value="TctC"/>
    <property type="match status" value="1"/>
</dbReference>
<gene>
    <name evidence="3" type="ORF">RGI145_20830</name>
</gene>
<organism evidence="3 4">
    <name type="scientific">Roseomonas gilardii</name>
    <dbReference type="NCBI Taxonomy" id="257708"/>
    <lineage>
        <taxon>Bacteria</taxon>
        <taxon>Pseudomonadati</taxon>
        <taxon>Pseudomonadota</taxon>
        <taxon>Alphaproteobacteria</taxon>
        <taxon>Acetobacterales</taxon>
        <taxon>Roseomonadaceae</taxon>
        <taxon>Roseomonas</taxon>
    </lineage>
</organism>
<evidence type="ECO:0000256" key="2">
    <source>
        <dbReference type="SAM" id="SignalP"/>
    </source>
</evidence>
<dbReference type="Proteomes" id="UP000185494">
    <property type="component" value="Chromosome 2"/>
</dbReference>
<dbReference type="Gene3D" id="3.40.190.10">
    <property type="entry name" value="Periplasmic binding protein-like II"/>
    <property type="match status" value="1"/>
</dbReference>
<evidence type="ECO:0000256" key="1">
    <source>
        <dbReference type="ARBA" id="ARBA00006987"/>
    </source>
</evidence>
<dbReference type="PROSITE" id="PS51318">
    <property type="entry name" value="TAT"/>
    <property type="match status" value="1"/>
</dbReference>
<protein>
    <submittedName>
        <fullName evidence="3">LacI family transcriptional regulator</fullName>
    </submittedName>
</protein>
<dbReference type="InterPro" id="IPR005064">
    <property type="entry name" value="BUG"/>
</dbReference>
<dbReference type="PANTHER" id="PTHR42928:SF5">
    <property type="entry name" value="BLR1237 PROTEIN"/>
    <property type="match status" value="1"/>
</dbReference>
<evidence type="ECO:0000313" key="3">
    <source>
        <dbReference type="EMBL" id="APT59765.1"/>
    </source>
</evidence>